<dbReference type="Pfam" id="PF03054">
    <property type="entry name" value="tRNA_Me_trans"/>
    <property type="match status" value="2"/>
</dbReference>
<evidence type="ECO:0000256" key="7">
    <source>
        <dbReference type="ARBA" id="ARBA00022741"/>
    </source>
</evidence>
<protein>
    <recommendedName>
        <fullName evidence="3">tRNA-5-taurinomethyluridine 2-sulfurtransferase</fullName>
        <ecNumber evidence="3">2.8.1.14</ecNumber>
    </recommendedName>
</protein>
<evidence type="ECO:0000259" key="13">
    <source>
        <dbReference type="Pfam" id="PF20259"/>
    </source>
</evidence>
<feature type="region of interest" description="Disordered" evidence="12">
    <location>
        <begin position="245"/>
        <end position="286"/>
    </location>
</feature>
<reference evidence="14" key="1">
    <citation type="submission" date="2017-08" db="EMBL/GenBank/DDBJ databases">
        <authorList>
            <person name="Polle J.E."/>
            <person name="Barry K."/>
            <person name="Cushman J."/>
            <person name="Schmutz J."/>
            <person name="Tran D."/>
            <person name="Hathwaick L.T."/>
            <person name="Yim W.C."/>
            <person name="Jenkins J."/>
            <person name="Mckie-Krisberg Z.M."/>
            <person name="Prochnik S."/>
            <person name="Lindquist E."/>
            <person name="Dockter R.B."/>
            <person name="Adam C."/>
            <person name="Molina H."/>
            <person name="Bunkerborg J."/>
            <person name="Jin E."/>
            <person name="Buchheim M."/>
            <person name="Magnuson J."/>
        </authorList>
    </citation>
    <scope>NUCLEOTIDE SEQUENCE</scope>
    <source>
        <strain evidence="14">CCAP 19/18</strain>
    </source>
</reference>
<accession>A0ABQ7GSS7</accession>
<feature type="compositionally biased region" description="Low complexity" evidence="12">
    <location>
        <begin position="261"/>
        <end position="273"/>
    </location>
</feature>
<feature type="region of interest" description="Disordered" evidence="12">
    <location>
        <begin position="29"/>
        <end position="58"/>
    </location>
</feature>
<dbReference type="Gene3D" id="2.40.30.10">
    <property type="entry name" value="Translation factors"/>
    <property type="match status" value="1"/>
</dbReference>
<keyword evidence="8" id="KW-0067">ATP-binding</keyword>
<proteinExistence type="inferred from homology"/>
<feature type="compositionally biased region" description="Polar residues" evidence="12">
    <location>
        <begin position="46"/>
        <end position="55"/>
    </location>
</feature>
<organism evidence="14 15">
    <name type="scientific">Dunaliella salina</name>
    <name type="common">Green alga</name>
    <name type="synonym">Protococcus salinus</name>
    <dbReference type="NCBI Taxonomy" id="3046"/>
    <lineage>
        <taxon>Eukaryota</taxon>
        <taxon>Viridiplantae</taxon>
        <taxon>Chlorophyta</taxon>
        <taxon>core chlorophytes</taxon>
        <taxon>Chlorophyceae</taxon>
        <taxon>CS clade</taxon>
        <taxon>Chlamydomonadales</taxon>
        <taxon>Dunaliellaceae</taxon>
        <taxon>Dunaliella</taxon>
    </lineage>
</organism>
<keyword evidence="9" id="KW-0694">RNA-binding</keyword>
<feature type="compositionally biased region" description="Basic residues" evidence="12">
    <location>
        <begin position="30"/>
        <end position="41"/>
    </location>
</feature>
<dbReference type="SUPFAM" id="SSF52402">
    <property type="entry name" value="Adenine nucleotide alpha hydrolases-like"/>
    <property type="match status" value="1"/>
</dbReference>
<comment type="catalytic activity">
    <reaction evidence="11">
        <text>5-taurinomethyluridine(34) in tRNA + S-sulfanyl-L-cysteinyl-[protein] + AH2 + ATP = 5-taurinomethyl-2-thiouridine(34) in tRNA + L-cysteinyl-[protein] + A + AMP + diphosphate + H(+)</text>
        <dbReference type="Rhea" id="RHEA:47040"/>
        <dbReference type="Rhea" id="RHEA-COMP:10131"/>
        <dbReference type="Rhea" id="RHEA-COMP:11726"/>
        <dbReference type="Rhea" id="RHEA-COMP:11732"/>
        <dbReference type="Rhea" id="RHEA-COMP:11733"/>
        <dbReference type="ChEBI" id="CHEBI:13193"/>
        <dbReference type="ChEBI" id="CHEBI:15378"/>
        <dbReference type="ChEBI" id="CHEBI:17499"/>
        <dbReference type="ChEBI" id="CHEBI:29950"/>
        <dbReference type="ChEBI" id="CHEBI:30616"/>
        <dbReference type="ChEBI" id="CHEBI:33019"/>
        <dbReference type="ChEBI" id="CHEBI:61963"/>
        <dbReference type="ChEBI" id="CHEBI:87171"/>
        <dbReference type="ChEBI" id="CHEBI:87172"/>
        <dbReference type="ChEBI" id="CHEBI:456215"/>
        <dbReference type="EC" id="2.8.1.14"/>
    </reaction>
</comment>
<sequence>MLTSFYSTTPASVPSSLLCCQGVPTLPSSRARRQRHHRARIRATPPQWTRQSQQGPMHPCVPAPALQTESSGVASTADLPITATNDLQAHDGCEDSEFAPIPVEQWFKDPVLMSGCEVHGPRLNVAVLLSGGVDSSLALRLLVAAGHRCKAFYLQIWFQEDFRNFWDSCPWEEDLQYAQKVCDALGVELEVVPLTQVYWDSVVSHSVAQIRAGRTPNPDMLCNSRVKFGAFLDILEARGSLAEGHGATQTQPLFTRANMPSGSVMSSSGSSSSRHAGPAPEAGPMRFDRVASGHYARVLRDTDTAAALHGDRSAQGVGTRETGAQAETVQHLQVPPSSNRNHGSMHNSSSSSGGVRLALSADAVKDQSYFLAQLSPRQLSRVMFPLGSLTKLQVRQLAVSAGLATQARKDSQGICFLGKVKFPEFVKEHLGEWPGLIVVDAAYDASVQHQEQQEQDRQQKCSTSPNHTGAASTPTTANSHEHLHHTHNQNGTRKHKKLVVPGAESGGKGGAANVVATYGSANVLGLHQGYWFYTVGQRGGIKLPGGPWYVTRKDPDLNIVYVSRRYMGSAAAHADGASQPGAALLPHPHTAFVTAPFNWLSDARPDQGPAAAPLYCKVRHGPHAYRCTVLPAPAMRSLPTIANSTAAAAAAAPHPAPDAQGSGQDGCSLGPQGRTARRNCGHGQLDGRGTCWYDGVPLVVVLWGTDQGLAAGQYAVLYQEGQCLGAAQMERCLAAGELKQSVAAVTAAQAADGDGGSADGDGGVPQGFDWLVPRTDGPNKAGGGTGAMVLTAEM</sequence>
<keyword evidence="7" id="KW-0547">Nucleotide-binding</keyword>
<dbReference type="Pfam" id="PF20259">
    <property type="entry name" value="tRNA_Me_trans_M"/>
    <property type="match status" value="1"/>
</dbReference>
<feature type="region of interest" description="Disordered" evidence="12">
    <location>
        <begin position="448"/>
        <end position="495"/>
    </location>
</feature>
<evidence type="ECO:0000256" key="3">
    <source>
        <dbReference type="ARBA" id="ARBA00011953"/>
    </source>
</evidence>
<evidence type="ECO:0000256" key="11">
    <source>
        <dbReference type="ARBA" id="ARBA00049564"/>
    </source>
</evidence>
<comment type="caution">
    <text evidence="14">The sequence shown here is derived from an EMBL/GenBank/DDBJ whole genome shotgun (WGS) entry which is preliminary data.</text>
</comment>
<dbReference type="GO" id="GO:0016740">
    <property type="term" value="F:transferase activity"/>
    <property type="evidence" value="ECO:0007669"/>
    <property type="project" value="UniProtKB-KW"/>
</dbReference>
<dbReference type="InterPro" id="IPR023382">
    <property type="entry name" value="MnmA-like_central_sf"/>
</dbReference>
<keyword evidence="4" id="KW-0820">tRNA-binding</keyword>
<dbReference type="Proteomes" id="UP000815325">
    <property type="component" value="Unassembled WGS sequence"/>
</dbReference>
<dbReference type="CDD" id="cd01998">
    <property type="entry name" value="MnmA_TRMU-like"/>
    <property type="match status" value="1"/>
</dbReference>
<evidence type="ECO:0000313" key="15">
    <source>
        <dbReference type="Proteomes" id="UP000815325"/>
    </source>
</evidence>
<dbReference type="InterPro" id="IPR051305">
    <property type="entry name" value="tRNA_2-thiouridylase_MnmA"/>
</dbReference>
<evidence type="ECO:0000256" key="5">
    <source>
        <dbReference type="ARBA" id="ARBA00022679"/>
    </source>
</evidence>
<dbReference type="Gene3D" id="2.30.30.280">
    <property type="entry name" value="Adenine nucleotide alpha hydrolases-like domains"/>
    <property type="match status" value="1"/>
</dbReference>
<dbReference type="InterPro" id="IPR014729">
    <property type="entry name" value="Rossmann-like_a/b/a_fold"/>
</dbReference>
<dbReference type="InterPro" id="IPR004506">
    <property type="entry name" value="MnmA-like"/>
</dbReference>
<feature type="compositionally biased region" description="Low complexity" evidence="12">
    <location>
        <begin position="337"/>
        <end position="354"/>
    </location>
</feature>
<dbReference type="Gene3D" id="3.40.50.620">
    <property type="entry name" value="HUPs"/>
    <property type="match status" value="1"/>
</dbReference>
<feature type="compositionally biased region" description="Basic residues" evidence="12">
    <location>
        <begin position="482"/>
        <end position="495"/>
    </location>
</feature>
<dbReference type="EMBL" id="MU069608">
    <property type="protein sequence ID" value="KAF5837650.1"/>
    <property type="molecule type" value="Genomic_DNA"/>
</dbReference>
<dbReference type="EC" id="2.8.1.14" evidence="3"/>
<dbReference type="PANTHER" id="PTHR43052">
    <property type="match status" value="1"/>
</dbReference>
<feature type="compositionally biased region" description="Polar residues" evidence="12">
    <location>
        <begin position="460"/>
        <end position="478"/>
    </location>
</feature>
<evidence type="ECO:0000256" key="4">
    <source>
        <dbReference type="ARBA" id="ARBA00022555"/>
    </source>
</evidence>
<evidence type="ECO:0000256" key="6">
    <source>
        <dbReference type="ARBA" id="ARBA00022694"/>
    </source>
</evidence>
<evidence type="ECO:0000256" key="2">
    <source>
        <dbReference type="ARBA" id="ARBA00006191"/>
    </source>
</evidence>
<dbReference type="PANTHER" id="PTHR43052:SF1">
    <property type="entry name" value="TRNA-5-TAURINOMETHYLURIDINE 2-SULFURTRANSFERASE"/>
    <property type="match status" value="1"/>
</dbReference>
<evidence type="ECO:0000256" key="9">
    <source>
        <dbReference type="ARBA" id="ARBA00022884"/>
    </source>
</evidence>
<evidence type="ECO:0000256" key="10">
    <source>
        <dbReference type="ARBA" id="ARBA00023157"/>
    </source>
</evidence>
<comment type="function">
    <text evidence="1">Catalyzes the 2-thiolation of uridine at the wobble position (U34) of mitochondrial tRNA(Lys), tRNA(Glu) and tRNA(Gln). Required for the formation of 5-taurinomethyl-2-thiouridine (tm5s2U) of mitochondrial tRNA(Lys), tRNA(Glu), and tRNA(Gln) at the wobble position. ATP is required to activate the C2 atom of the wobble base.</text>
</comment>
<keyword evidence="10" id="KW-1015">Disulfide bond</keyword>
<dbReference type="InterPro" id="IPR046884">
    <property type="entry name" value="MnmA-like_central"/>
</dbReference>
<evidence type="ECO:0000256" key="12">
    <source>
        <dbReference type="SAM" id="MobiDB-lite"/>
    </source>
</evidence>
<keyword evidence="5 14" id="KW-0808">Transferase</keyword>
<comment type="similarity">
    <text evidence="2">Belongs to the MnmA/TRMU family.</text>
</comment>
<evidence type="ECO:0000256" key="1">
    <source>
        <dbReference type="ARBA" id="ARBA00003986"/>
    </source>
</evidence>
<feature type="region of interest" description="Disordered" evidence="12">
    <location>
        <begin position="306"/>
        <end position="354"/>
    </location>
</feature>
<name>A0ABQ7GSS7_DUNSA</name>
<feature type="compositionally biased region" description="Low complexity" evidence="12">
    <location>
        <begin position="649"/>
        <end position="659"/>
    </location>
</feature>
<keyword evidence="6" id="KW-0819">tRNA processing</keyword>
<feature type="region of interest" description="Disordered" evidence="12">
    <location>
        <begin position="649"/>
        <end position="668"/>
    </location>
</feature>
<keyword evidence="15" id="KW-1185">Reference proteome</keyword>
<evidence type="ECO:0000313" key="14">
    <source>
        <dbReference type="EMBL" id="KAF5837650.1"/>
    </source>
</evidence>
<gene>
    <name evidence="14" type="ORF">DUNSADRAFT_4083</name>
</gene>
<feature type="domain" description="tRNA-specific 2-thiouridylase MnmA-like central" evidence="13">
    <location>
        <begin position="517"/>
        <end position="564"/>
    </location>
</feature>
<evidence type="ECO:0000256" key="8">
    <source>
        <dbReference type="ARBA" id="ARBA00022840"/>
    </source>
</evidence>